<dbReference type="EMBL" id="AP024355">
    <property type="protein sequence ID" value="BCR03980.1"/>
    <property type="molecule type" value="Genomic_DNA"/>
</dbReference>
<reference evidence="1 2" key="2">
    <citation type="journal article" date="2021" name="Int. J. Syst. Evol. Microbiol.">
        <title>Isolation and Polyphasic Characterization of Desulfuromonas versatilis sp. Nov., an Electrogenic Bacteria Capable of Versatile Metabolism Isolated from a Graphene Oxide-Reducing Enrichment Culture.</title>
        <authorList>
            <person name="Xie L."/>
            <person name="Yoshida N."/>
            <person name="Ishii S."/>
            <person name="Meng L."/>
        </authorList>
    </citation>
    <scope>NUCLEOTIDE SEQUENCE [LARGE SCALE GENOMIC DNA]</scope>
    <source>
        <strain evidence="1 2">NIT-T3</strain>
    </source>
</reference>
<reference evidence="1 2" key="1">
    <citation type="journal article" date="2016" name="C (Basel)">
        <title>Selective Growth of and Electricity Production by Marine Exoelectrogenic Bacteria in Self-Aggregated Hydrogel of Microbially Reduced Graphene Oxide.</title>
        <authorList>
            <person name="Yoshida N."/>
            <person name="Goto Y."/>
            <person name="Miyata Y."/>
        </authorList>
    </citation>
    <scope>NUCLEOTIDE SEQUENCE [LARGE SCALE GENOMIC DNA]</scope>
    <source>
        <strain evidence="1 2">NIT-T3</strain>
    </source>
</reference>
<sequence>MKQICLASALGRAGSVRNEDSAQPLPFWTPPAIEFMAAKNGIGAGCPDDVLIGRLIDRSIVAGLCRMAGCGN</sequence>
<organism evidence="1 2">
    <name type="scientific">Desulfuromonas versatilis</name>
    <dbReference type="NCBI Taxonomy" id="2802975"/>
    <lineage>
        <taxon>Bacteria</taxon>
        <taxon>Pseudomonadati</taxon>
        <taxon>Thermodesulfobacteriota</taxon>
        <taxon>Desulfuromonadia</taxon>
        <taxon>Desulfuromonadales</taxon>
        <taxon>Desulfuromonadaceae</taxon>
        <taxon>Desulfuromonas</taxon>
    </lineage>
</organism>
<evidence type="ECO:0000313" key="2">
    <source>
        <dbReference type="Proteomes" id="UP001319827"/>
    </source>
</evidence>
<name>A0ABM9SDK3_9BACT</name>
<evidence type="ECO:0000313" key="1">
    <source>
        <dbReference type="EMBL" id="BCR03980.1"/>
    </source>
</evidence>
<protein>
    <submittedName>
        <fullName evidence="1">Uncharacterized protein</fullName>
    </submittedName>
</protein>
<dbReference type="Proteomes" id="UP001319827">
    <property type="component" value="Chromosome"/>
</dbReference>
<accession>A0ABM9SDK3</accession>
<gene>
    <name evidence="1" type="ORF">DESUT3_10490</name>
</gene>
<keyword evidence="2" id="KW-1185">Reference proteome</keyword>
<proteinExistence type="predicted"/>
<dbReference type="RefSeq" id="WP_221251413.1">
    <property type="nucleotide sequence ID" value="NZ_AP024355.1"/>
</dbReference>